<feature type="compositionally biased region" description="Basic residues" evidence="6">
    <location>
        <begin position="104"/>
        <end position="119"/>
    </location>
</feature>
<accession>A0ABR4N0P5</accession>
<sequence length="342" mass="37728">MEKSKLRIARHADIAKTPRWRVKDKLSQKMGPHATVYLINGDRYIGDWKDNKRHGKGMHFYCKSGNVYEGEWENDMRHGYGTLSVPVADAGASAPAAAGSTSPSRRHGGGKRAEQRHHGHSDTSGAAAGDSDDDSIAGGHTDVGDDASTIFGGGGGGGGRHASASDSHDRDDASAVPLRKVYAGAWAADKRHGIGTYFYHDGAVYEGEWQNDMKEGWGRMMYPDGSVYEGEWHHENRHGQGILLLANGDRYEGMWLVNEKEGPGRFVYRTKRQIYEGEWTHGMPKCGTLRDLPPLPGQREKLYPIPPLTLNNPTAILDAQRQLIYDERMQRMMGGDSDSGEH</sequence>
<evidence type="ECO:0000256" key="5">
    <source>
        <dbReference type="ARBA" id="ARBA00045851"/>
    </source>
</evidence>
<dbReference type="SUPFAM" id="SSF82185">
    <property type="entry name" value="Histone H3 K4-specific methyltransferase SET7/9 N-terminal domain"/>
    <property type="match status" value="2"/>
</dbReference>
<dbReference type="InterPro" id="IPR003409">
    <property type="entry name" value="MORN"/>
</dbReference>
<comment type="subcellular location">
    <subcellularLocation>
        <location evidence="1">Cytoplasmic vesicle</location>
        <location evidence="1">Secretory vesicle</location>
        <location evidence="1">Acrosome</location>
    </subcellularLocation>
</comment>
<keyword evidence="8" id="KW-1185">Reference proteome</keyword>
<dbReference type="SMART" id="SM00698">
    <property type="entry name" value="MORN"/>
    <property type="match status" value="6"/>
</dbReference>
<comment type="function">
    <text evidence="5">Assembles a suppression complex (suppresome) by tethering SIRT1 and MDM2 to regulate composite modifications of p53/TP53. Confers both deacetylation-mediated functional inactivation, by SIRT1, and ubiquitination-dependent degradation, by MDM2, of p53/TP53, promoting a proliferative and cell survival behaviors. May play a role in the regulation of spermatogenesis.</text>
</comment>
<feature type="compositionally biased region" description="Gly residues" evidence="6">
    <location>
        <begin position="151"/>
        <end position="160"/>
    </location>
</feature>
<organism evidence="7 8">
    <name type="scientific">Polyrhizophydium stewartii</name>
    <dbReference type="NCBI Taxonomy" id="2732419"/>
    <lineage>
        <taxon>Eukaryota</taxon>
        <taxon>Fungi</taxon>
        <taxon>Fungi incertae sedis</taxon>
        <taxon>Chytridiomycota</taxon>
        <taxon>Chytridiomycota incertae sedis</taxon>
        <taxon>Chytridiomycetes</taxon>
        <taxon>Rhizophydiales</taxon>
        <taxon>Rhizophydiales incertae sedis</taxon>
        <taxon>Polyrhizophydium</taxon>
    </lineage>
</organism>
<dbReference type="EMBL" id="JADGIZ020000052">
    <property type="protein sequence ID" value="KAL2913101.1"/>
    <property type="molecule type" value="Genomic_DNA"/>
</dbReference>
<protein>
    <recommendedName>
        <fullName evidence="4">MORN repeat-containing protein 3</fullName>
    </recommendedName>
</protein>
<feature type="compositionally biased region" description="Low complexity" evidence="6">
    <location>
        <begin position="91"/>
        <end position="103"/>
    </location>
</feature>
<reference evidence="7 8" key="1">
    <citation type="submission" date="2023-09" db="EMBL/GenBank/DDBJ databases">
        <title>Pangenome analysis of Batrachochytrium dendrobatidis and related Chytrids.</title>
        <authorList>
            <person name="Yacoub M.N."/>
            <person name="Stajich J.E."/>
            <person name="James T.Y."/>
        </authorList>
    </citation>
    <scope>NUCLEOTIDE SEQUENCE [LARGE SCALE GENOMIC DNA]</scope>
    <source>
        <strain evidence="7 8">JEL0888</strain>
    </source>
</reference>
<dbReference type="Proteomes" id="UP001527925">
    <property type="component" value="Unassembled WGS sequence"/>
</dbReference>
<comment type="caution">
    <text evidence="7">The sequence shown here is derived from an EMBL/GenBank/DDBJ whole genome shotgun (WGS) entry which is preliminary data.</text>
</comment>
<evidence type="ECO:0000313" key="7">
    <source>
        <dbReference type="EMBL" id="KAL2913101.1"/>
    </source>
</evidence>
<evidence type="ECO:0000256" key="3">
    <source>
        <dbReference type="ARBA" id="ARBA00023329"/>
    </source>
</evidence>
<dbReference type="InterPro" id="IPR052472">
    <property type="entry name" value="MORN3"/>
</dbReference>
<evidence type="ECO:0000256" key="1">
    <source>
        <dbReference type="ARBA" id="ARBA00004218"/>
    </source>
</evidence>
<proteinExistence type="predicted"/>
<dbReference type="PANTHER" id="PTHR46511">
    <property type="entry name" value="MORN REPEAT-CONTAINING PROTEIN 3"/>
    <property type="match status" value="1"/>
</dbReference>
<dbReference type="Gene3D" id="2.20.110.10">
    <property type="entry name" value="Histone H3 K4-specific methyltransferase SET7/9 N-terminal domain"/>
    <property type="match status" value="3"/>
</dbReference>
<gene>
    <name evidence="7" type="ORF">HK105_207446</name>
</gene>
<evidence type="ECO:0000256" key="2">
    <source>
        <dbReference type="ARBA" id="ARBA00022737"/>
    </source>
</evidence>
<evidence type="ECO:0000256" key="4">
    <source>
        <dbReference type="ARBA" id="ARBA00039854"/>
    </source>
</evidence>
<feature type="region of interest" description="Disordered" evidence="6">
    <location>
        <begin position="91"/>
        <end position="172"/>
    </location>
</feature>
<evidence type="ECO:0000256" key="6">
    <source>
        <dbReference type="SAM" id="MobiDB-lite"/>
    </source>
</evidence>
<keyword evidence="2" id="KW-0677">Repeat</keyword>
<keyword evidence="3" id="KW-0968">Cytoplasmic vesicle</keyword>
<dbReference type="Pfam" id="PF02493">
    <property type="entry name" value="MORN"/>
    <property type="match status" value="7"/>
</dbReference>
<name>A0ABR4N0P5_9FUNG</name>
<dbReference type="PANTHER" id="PTHR46511:SF1">
    <property type="entry name" value="MORN REPEAT-CONTAINING PROTEIN 3"/>
    <property type="match status" value="1"/>
</dbReference>
<evidence type="ECO:0000313" key="8">
    <source>
        <dbReference type="Proteomes" id="UP001527925"/>
    </source>
</evidence>